<dbReference type="HOGENOM" id="CLU_085940_2_0_11"/>
<dbReference type="STRING" id="396014.BF93_17365"/>
<reference evidence="2 3" key="1">
    <citation type="submission" date="2014-02" db="EMBL/GenBank/DDBJ databases">
        <title>Genome sequence of Brachybacterium phenoliresistens strain W13A50.</title>
        <authorList>
            <person name="Wang X."/>
        </authorList>
    </citation>
    <scope>NUCLEOTIDE SEQUENCE [LARGE SCALE GENOMIC DNA]</scope>
    <source>
        <strain evidence="2 3">W13A50</strain>
    </source>
</reference>
<dbReference type="EMBL" id="JDYK01000008">
    <property type="protein sequence ID" value="EWS81331.1"/>
    <property type="molecule type" value="Genomic_DNA"/>
</dbReference>
<comment type="caution">
    <text evidence="2">The sequence shown here is derived from an EMBL/GenBank/DDBJ whole genome shotgun (WGS) entry which is preliminary data.</text>
</comment>
<accession>Z9JU52</accession>
<evidence type="ECO:0008006" key="4">
    <source>
        <dbReference type="Google" id="ProtNLM"/>
    </source>
</evidence>
<dbReference type="AlphaFoldDB" id="Z9JU52"/>
<protein>
    <recommendedName>
        <fullName evidence="4">DUF4194 domain-containing protein</fullName>
    </recommendedName>
</protein>
<organism evidence="2 3">
    <name type="scientific">Brachybacterium phenoliresistens</name>
    <dbReference type="NCBI Taxonomy" id="396014"/>
    <lineage>
        <taxon>Bacteria</taxon>
        <taxon>Bacillati</taxon>
        <taxon>Actinomycetota</taxon>
        <taxon>Actinomycetes</taxon>
        <taxon>Micrococcales</taxon>
        <taxon>Dermabacteraceae</taxon>
        <taxon>Brachybacterium</taxon>
    </lineage>
</organism>
<dbReference type="InterPro" id="IPR025449">
    <property type="entry name" value="JetB"/>
</dbReference>
<gene>
    <name evidence="2" type="ORF">BF93_17365</name>
</gene>
<keyword evidence="3" id="KW-1185">Reference proteome</keyword>
<evidence type="ECO:0000313" key="2">
    <source>
        <dbReference type="EMBL" id="EWS81331.1"/>
    </source>
</evidence>
<dbReference type="PATRIC" id="fig|396014.3.peg.1815"/>
<evidence type="ECO:0000313" key="3">
    <source>
        <dbReference type="Proteomes" id="UP000023067"/>
    </source>
</evidence>
<dbReference type="eggNOG" id="ENOG502Z8JM">
    <property type="taxonomic scope" value="Bacteria"/>
</dbReference>
<dbReference type="Pfam" id="PF13835">
    <property type="entry name" value="DUF4194"/>
    <property type="match status" value="1"/>
</dbReference>
<feature type="region of interest" description="Disordered" evidence="1">
    <location>
        <begin position="200"/>
        <end position="235"/>
    </location>
</feature>
<proteinExistence type="predicted"/>
<evidence type="ECO:0000256" key="1">
    <source>
        <dbReference type="SAM" id="MobiDB-lite"/>
    </source>
</evidence>
<feature type="compositionally biased region" description="Basic and acidic residues" evidence="1">
    <location>
        <begin position="202"/>
        <end position="226"/>
    </location>
</feature>
<dbReference type="Proteomes" id="UP000023067">
    <property type="component" value="Unassembled WGS sequence"/>
</dbReference>
<sequence>MTDAEAGSADGRVQLWPGDPGTLPLDVRRVLVALLKGPYVSHQKDPLLWSALLAHEGVVRRRLGDLLLDLAIDADAEVAFSRNLVPDPDFDSPVPSVLRTAPLSFIDSALLLHLRHLLLQGAARQERVVIGRDEIDAHMQAYVASSGNDEAQFRKRLDASVKRMSEYSILLRTETEDRWEISSILALILTAEEIGGIEEEYERLREAAGRDPDDRDDAPDPDRTEGEDHDEEELR</sequence>
<name>Z9JU52_9MICO</name>
<dbReference type="RefSeq" id="WP_051486772.1">
    <property type="nucleotide sequence ID" value="NZ_KK069993.1"/>
</dbReference>